<organism evidence="2 3">
    <name type="scientific">Euplotes crassus</name>
    <dbReference type="NCBI Taxonomy" id="5936"/>
    <lineage>
        <taxon>Eukaryota</taxon>
        <taxon>Sar</taxon>
        <taxon>Alveolata</taxon>
        <taxon>Ciliophora</taxon>
        <taxon>Intramacronucleata</taxon>
        <taxon>Spirotrichea</taxon>
        <taxon>Hypotrichia</taxon>
        <taxon>Euplotida</taxon>
        <taxon>Euplotidae</taxon>
        <taxon>Moneuplotes</taxon>
    </lineage>
</organism>
<name>A0AAD1XAS0_EUPCR</name>
<feature type="compositionally biased region" description="Basic and acidic residues" evidence="1">
    <location>
        <begin position="58"/>
        <end position="84"/>
    </location>
</feature>
<keyword evidence="3" id="KW-1185">Reference proteome</keyword>
<proteinExistence type="predicted"/>
<evidence type="ECO:0000313" key="2">
    <source>
        <dbReference type="EMBL" id="CAI2363675.1"/>
    </source>
</evidence>
<gene>
    <name evidence="2" type="ORF">ECRASSUSDP1_LOCUS5011</name>
</gene>
<feature type="compositionally biased region" description="Basic and acidic residues" evidence="1">
    <location>
        <begin position="211"/>
        <end position="226"/>
    </location>
</feature>
<feature type="region of interest" description="Disordered" evidence="1">
    <location>
        <begin position="383"/>
        <end position="444"/>
    </location>
</feature>
<accession>A0AAD1XAS0</accession>
<evidence type="ECO:0000313" key="3">
    <source>
        <dbReference type="Proteomes" id="UP001295684"/>
    </source>
</evidence>
<feature type="compositionally biased region" description="Basic and acidic residues" evidence="1">
    <location>
        <begin position="18"/>
        <end position="27"/>
    </location>
</feature>
<feature type="compositionally biased region" description="Basic and acidic residues" evidence="1">
    <location>
        <begin position="35"/>
        <end position="45"/>
    </location>
</feature>
<protein>
    <submittedName>
        <fullName evidence="2">Uncharacterized protein</fullName>
    </submittedName>
</protein>
<dbReference type="EMBL" id="CAMPGE010004825">
    <property type="protein sequence ID" value="CAI2363675.1"/>
    <property type="molecule type" value="Genomic_DNA"/>
</dbReference>
<reference evidence="2" key="1">
    <citation type="submission" date="2023-07" db="EMBL/GenBank/DDBJ databases">
        <authorList>
            <consortium name="AG Swart"/>
            <person name="Singh M."/>
            <person name="Singh A."/>
            <person name="Seah K."/>
            <person name="Emmerich C."/>
        </authorList>
    </citation>
    <scope>NUCLEOTIDE SEQUENCE</scope>
    <source>
        <strain evidence="2">DP1</strain>
    </source>
</reference>
<sequence length="444" mass="50389">MGCGQSNSVKRLHTSPVVKKDGVDVSKDNGNQWHVENERSHRADPPEQWNFAGDLEVEEHNEPKEPEKKEQIPVRQSIDDVKKSEKFRKIQRIKTEKMVNQIAQNNPEKLGEASMNIINRIDNKKLQKNNIPEEIAPDYKNRSPDLMESIEKPIRPNPTSEVEAGDTSHEVNKSVTKEPPKKAPTFKVDMPGAAVITRNVISYNYGAKGKTTRDSNRKSEHSDSDYGKSTNVIISKSISVKPGVQVKKQENEQTNRYTDANTINNVQTQRRNSPTNLNGLLEDIDDNSRDVFGNPRNDVQVAKFDTKEDDLDEQKLLKELDESSIINDSKPQSKHHQVSIMNELNDIEDTPSGFHNERNIMNIDSQGHDPINLSDSVGKFGEQLPIPQHKKAEKEEEPPSPNQFVLDDLMDELGESKGADFKPNIEVNKKESEKDNDFLAEFEW</sequence>
<dbReference type="AlphaFoldDB" id="A0AAD1XAS0"/>
<feature type="compositionally biased region" description="Basic and acidic residues" evidence="1">
    <location>
        <begin position="427"/>
        <end position="437"/>
    </location>
</feature>
<feature type="compositionally biased region" description="Basic and acidic residues" evidence="1">
    <location>
        <begin position="166"/>
        <end position="181"/>
    </location>
</feature>
<feature type="region of interest" description="Disordered" evidence="1">
    <location>
        <begin position="1"/>
        <end position="84"/>
    </location>
</feature>
<dbReference type="Proteomes" id="UP001295684">
    <property type="component" value="Unassembled WGS sequence"/>
</dbReference>
<feature type="region of interest" description="Disordered" evidence="1">
    <location>
        <begin position="207"/>
        <end position="230"/>
    </location>
</feature>
<feature type="region of interest" description="Disordered" evidence="1">
    <location>
        <begin position="149"/>
        <end position="187"/>
    </location>
</feature>
<evidence type="ECO:0000256" key="1">
    <source>
        <dbReference type="SAM" id="MobiDB-lite"/>
    </source>
</evidence>
<comment type="caution">
    <text evidence="2">The sequence shown here is derived from an EMBL/GenBank/DDBJ whole genome shotgun (WGS) entry which is preliminary data.</text>
</comment>